<keyword evidence="1" id="KW-0812">Transmembrane</keyword>
<keyword evidence="1" id="KW-0472">Membrane</keyword>
<name>A0A0R0BLU6_9GAMM</name>
<evidence type="ECO:0000256" key="1">
    <source>
        <dbReference type="SAM" id="Phobius"/>
    </source>
</evidence>
<feature type="transmembrane region" description="Helical" evidence="1">
    <location>
        <begin position="38"/>
        <end position="59"/>
    </location>
</feature>
<dbReference type="Proteomes" id="UP000051254">
    <property type="component" value="Unassembled WGS sequence"/>
</dbReference>
<dbReference type="AlphaFoldDB" id="A0A0R0BLU6"/>
<dbReference type="EMBL" id="LDJH01000011">
    <property type="protein sequence ID" value="KRG58284.1"/>
    <property type="molecule type" value="Genomic_DNA"/>
</dbReference>
<evidence type="ECO:0000313" key="2">
    <source>
        <dbReference type="EMBL" id="KRG58284.1"/>
    </source>
</evidence>
<sequence length="64" mass="6994">MARIAGRLLFELFVECMIRGAGYLLVRTLRIKAGPDDTICVVAGLLFWTGIGIGSYVVYRAVST</sequence>
<evidence type="ECO:0000313" key="3">
    <source>
        <dbReference type="Proteomes" id="UP000051254"/>
    </source>
</evidence>
<gene>
    <name evidence="2" type="ORF">ABB25_06390</name>
</gene>
<keyword evidence="1" id="KW-1133">Transmembrane helix</keyword>
<reference evidence="2 3" key="1">
    <citation type="submission" date="2015-05" db="EMBL/GenBank/DDBJ databases">
        <title>Genome sequencing and analysis of members of genus Stenotrophomonas.</title>
        <authorList>
            <person name="Patil P.P."/>
            <person name="Midha S."/>
            <person name="Patil P.B."/>
        </authorList>
    </citation>
    <scope>NUCLEOTIDE SEQUENCE [LARGE SCALE GENOMIC DNA]</scope>
    <source>
        <strain evidence="2 3">DSM 17805</strain>
    </source>
</reference>
<proteinExistence type="predicted"/>
<keyword evidence="3" id="KW-1185">Reference proteome</keyword>
<feature type="transmembrane region" description="Helical" evidence="1">
    <location>
        <begin position="6"/>
        <end position="26"/>
    </location>
</feature>
<organism evidence="2 3">
    <name type="scientific">Stenotrophomonas koreensis</name>
    <dbReference type="NCBI Taxonomy" id="266128"/>
    <lineage>
        <taxon>Bacteria</taxon>
        <taxon>Pseudomonadati</taxon>
        <taxon>Pseudomonadota</taxon>
        <taxon>Gammaproteobacteria</taxon>
        <taxon>Lysobacterales</taxon>
        <taxon>Lysobacteraceae</taxon>
        <taxon>Stenotrophomonas</taxon>
    </lineage>
</organism>
<dbReference type="STRING" id="266128.ABB25_06390"/>
<accession>A0A0R0BLU6</accession>
<dbReference type="PATRIC" id="fig|266128.3.peg.143"/>
<comment type="caution">
    <text evidence="2">The sequence shown here is derived from an EMBL/GenBank/DDBJ whole genome shotgun (WGS) entry which is preliminary data.</text>
</comment>
<protein>
    <submittedName>
        <fullName evidence="2">Uncharacterized protein</fullName>
    </submittedName>
</protein>